<organism evidence="1 2">
    <name type="scientific">Clostridium symbiosum</name>
    <name type="common">Bacteroides symbiosus</name>
    <dbReference type="NCBI Taxonomy" id="1512"/>
    <lineage>
        <taxon>Bacteria</taxon>
        <taxon>Bacillati</taxon>
        <taxon>Bacillota</taxon>
        <taxon>Clostridia</taxon>
        <taxon>Lachnospirales</taxon>
        <taxon>Lachnospiraceae</taxon>
        <taxon>Otoolea</taxon>
    </lineage>
</organism>
<dbReference type="NCBIfam" id="TIGR02681">
    <property type="entry name" value="phage_pRha"/>
    <property type="match status" value="1"/>
</dbReference>
<dbReference type="InterPro" id="IPR014054">
    <property type="entry name" value="Phage_regulatory_Rha"/>
</dbReference>
<sequence length="222" mass="25871">MLVEITGKRYEEKLITTSLKVAEKFEKNHQHILEAIDKLTVENSTVAEMFTLSTYKAGNNHEYRMYNMNRDGFSLLAMGFTGEKALRWKLDYIKAFNTMETELKRIYTERQQWQIERDKGVIVRHILTDTIKMKVADSPHKKFAYPNYTKLIYKTIFGKTMKELQTQYGVKGKESIREYVTADELKQIESMEMLVSSLISCGWGYDQIKAFVQTNATKMLAG</sequence>
<accession>A0AAW5F3Q7</accession>
<dbReference type="Pfam" id="PF09669">
    <property type="entry name" value="Phage_pRha"/>
    <property type="match status" value="1"/>
</dbReference>
<name>A0AAW5F3Q7_CLOSY</name>
<gene>
    <name evidence="1" type="ORF">K5I21_14745</name>
</gene>
<dbReference type="EMBL" id="JAINVB010000001">
    <property type="protein sequence ID" value="MCK0087110.1"/>
    <property type="molecule type" value="Genomic_DNA"/>
</dbReference>
<comment type="caution">
    <text evidence="1">The sequence shown here is derived from an EMBL/GenBank/DDBJ whole genome shotgun (WGS) entry which is preliminary data.</text>
</comment>
<dbReference type="RefSeq" id="WP_003503070.1">
    <property type="nucleotide sequence ID" value="NZ_BAABZD010000005.1"/>
</dbReference>
<evidence type="ECO:0000313" key="2">
    <source>
        <dbReference type="Proteomes" id="UP001203136"/>
    </source>
</evidence>
<protein>
    <submittedName>
        <fullName evidence="1">Rha family transcriptional regulator</fullName>
    </submittedName>
</protein>
<proteinExistence type="predicted"/>
<dbReference type="AlphaFoldDB" id="A0AAW5F3Q7"/>
<reference evidence="1" key="1">
    <citation type="journal article" date="2022" name="Cell Host Microbe">
        <title>Colonization of the live biotherapeutic product VE303 and modulation of the microbiota and metabolites in healthy volunteers.</title>
        <authorList>
            <person name="Dsouza M."/>
            <person name="Menon R."/>
            <person name="Crossette E."/>
            <person name="Bhattarai S.K."/>
            <person name="Schneider J."/>
            <person name="Kim Y.G."/>
            <person name="Reddy S."/>
            <person name="Caballero S."/>
            <person name="Felix C."/>
            <person name="Cornacchione L."/>
            <person name="Hendrickson J."/>
            <person name="Watson A.R."/>
            <person name="Minot S.S."/>
            <person name="Greenfield N."/>
            <person name="Schopf L."/>
            <person name="Szabady R."/>
            <person name="Patarroyo J."/>
            <person name="Smith W."/>
            <person name="Harrison P."/>
            <person name="Kuijper E.J."/>
            <person name="Kelly C.P."/>
            <person name="Olle B."/>
            <person name="Bobilev D."/>
            <person name="Silber J.L."/>
            <person name="Bucci V."/>
            <person name="Roberts B."/>
            <person name="Faith J."/>
            <person name="Norman J.M."/>
        </authorList>
    </citation>
    <scope>NUCLEOTIDE SEQUENCE</scope>
    <source>
        <strain evidence="1">VE303-04</strain>
    </source>
</reference>
<dbReference type="Proteomes" id="UP001203136">
    <property type="component" value="Unassembled WGS sequence"/>
</dbReference>
<evidence type="ECO:0000313" key="1">
    <source>
        <dbReference type="EMBL" id="MCK0087110.1"/>
    </source>
</evidence>